<dbReference type="InterPro" id="IPR003593">
    <property type="entry name" value="AAA+_ATPase"/>
</dbReference>
<sequence length="602" mass="64291">MGTEINDAHSINGTFVNGIRVGSAILREGDVVTIGNVDLAFTGTTLVRRAEAATRTGGLEVTGISYTVNGAALLDNVSLTARPGTLTAVIGGSGAGKTTLSRLIAGYLSPTSGTVTFEGHNIHTEYASLRSRIGMVPQDDVVHRQLTINQALGYAAELRLPPDTSKQDRAQVVAGVLEELRLTEHADTRVDKLSGGQRKRASVALELLTGPSLLILDEPTSGLDPALDLQVMTMLRQLADAGRVVLVVTHSLTYLDVCDQVLLMAPGARPRSWAARPDRAGDGHHKLGPDFREGRCRSRRGQPPLSGPQPAPAPAPIETPTDLGEPAHTSVRRQFSTIARRQVRLVVADRAYFTFLAALPFVLGALSLTVPGDTGFGMAQPTSQTPDEAAQILTLLSIAAVFMGTALTIRDLIGERAIFRREQAVGLSTRAYLGAKITVFCMFAITQAAITTGVVLLGKGVPTQQAVLLGNPSFELFTTVAATCVASAILGLLLSSVARSSEQIMPLLVVSLMLQLVLAGGLVPVTNRLFLDQLSWAVPARWGYAASAATVNLRELVPGSYSPEDSHWTHSRPAWLFDMAMLATLSVAYACLVWWRIRLRRH</sequence>
<comment type="caution">
    <text evidence="13">The sequence shown here is derived from an EMBL/GenBank/DDBJ whole genome shotgun (WGS) entry which is preliminary data.</text>
</comment>
<evidence type="ECO:0000259" key="11">
    <source>
        <dbReference type="PROSITE" id="PS50006"/>
    </source>
</evidence>
<feature type="domain" description="FHA" evidence="11">
    <location>
        <begin position="1"/>
        <end position="21"/>
    </location>
</feature>
<dbReference type="EMBL" id="MVBM01000008">
    <property type="protein sequence ID" value="OOK67270.1"/>
    <property type="molecule type" value="Genomic_DNA"/>
</dbReference>
<evidence type="ECO:0000256" key="10">
    <source>
        <dbReference type="SAM" id="Phobius"/>
    </source>
</evidence>
<keyword evidence="8 10" id="KW-0472">Membrane</keyword>
<feature type="region of interest" description="Disordered" evidence="9">
    <location>
        <begin position="272"/>
        <end position="326"/>
    </location>
</feature>
<keyword evidence="4 10" id="KW-0812">Transmembrane</keyword>
<dbReference type="PANTHER" id="PTHR48041:SF139">
    <property type="entry name" value="PROTEIN SCARLET"/>
    <property type="match status" value="1"/>
</dbReference>
<dbReference type="Pfam" id="PF01061">
    <property type="entry name" value="ABC2_membrane"/>
    <property type="match status" value="1"/>
</dbReference>
<dbReference type="Pfam" id="PF00498">
    <property type="entry name" value="FHA"/>
    <property type="match status" value="1"/>
</dbReference>
<dbReference type="GO" id="GO:0016020">
    <property type="term" value="C:membrane"/>
    <property type="evidence" value="ECO:0007669"/>
    <property type="project" value="UniProtKB-SubCell"/>
</dbReference>
<dbReference type="GO" id="GO:0016887">
    <property type="term" value="F:ATP hydrolysis activity"/>
    <property type="evidence" value="ECO:0007669"/>
    <property type="project" value="InterPro"/>
</dbReference>
<gene>
    <name evidence="13" type="ORF">BZL30_7709</name>
</gene>
<evidence type="ECO:0000256" key="4">
    <source>
        <dbReference type="ARBA" id="ARBA00022692"/>
    </source>
</evidence>
<dbReference type="AlphaFoldDB" id="A0A1V3WJY6"/>
<evidence type="ECO:0000313" key="14">
    <source>
        <dbReference type="Proteomes" id="UP000189229"/>
    </source>
</evidence>
<dbReference type="InterPro" id="IPR008984">
    <property type="entry name" value="SMAD_FHA_dom_sf"/>
</dbReference>
<evidence type="ECO:0000256" key="3">
    <source>
        <dbReference type="ARBA" id="ARBA00022553"/>
    </source>
</evidence>
<evidence type="ECO:0000256" key="5">
    <source>
        <dbReference type="ARBA" id="ARBA00022741"/>
    </source>
</evidence>
<dbReference type="GO" id="GO:0005524">
    <property type="term" value="F:ATP binding"/>
    <property type="evidence" value="ECO:0007669"/>
    <property type="project" value="UniProtKB-KW"/>
</dbReference>
<evidence type="ECO:0000256" key="7">
    <source>
        <dbReference type="ARBA" id="ARBA00022989"/>
    </source>
</evidence>
<feature type="transmembrane region" description="Helical" evidence="10">
    <location>
        <begin position="351"/>
        <end position="370"/>
    </location>
</feature>
<evidence type="ECO:0000256" key="2">
    <source>
        <dbReference type="ARBA" id="ARBA00022448"/>
    </source>
</evidence>
<dbReference type="InterPro" id="IPR003439">
    <property type="entry name" value="ABC_transporter-like_ATP-bd"/>
</dbReference>
<feature type="transmembrane region" description="Helical" evidence="10">
    <location>
        <begin position="574"/>
        <end position="595"/>
    </location>
</feature>
<keyword evidence="5" id="KW-0547">Nucleotide-binding</keyword>
<feature type="domain" description="ABC transporter" evidence="12">
    <location>
        <begin position="59"/>
        <end position="291"/>
    </location>
</feature>
<dbReference type="PROSITE" id="PS00211">
    <property type="entry name" value="ABC_TRANSPORTER_1"/>
    <property type="match status" value="1"/>
</dbReference>
<evidence type="ECO:0000256" key="8">
    <source>
        <dbReference type="ARBA" id="ARBA00023136"/>
    </source>
</evidence>
<dbReference type="GO" id="GO:0140359">
    <property type="term" value="F:ABC-type transporter activity"/>
    <property type="evidence" value="ECO:0007669"/>
    <property type="project" value="InterPro"/>
</dbReference>
<dbReference type="InterPro" id="IPR027417">
    <property type="entry name" value="P-loop_NTPase"/>
</dbReference>
<organism evidence="13 14">
    <name type="scientific">Mycobacterium kansasii</name>
    <dbReference type="NCBI Taxonomy" id="1768"/>
    <lineage>
        <taxon>Bacteria</taxon>
        <taxon>Bacillati</taxon>
        <taxon>Actinomycetota</taxon>
        <taxon>Actinomycetes</taxon>
        <taxon>Mycobacteriales</taxon>
        <taxon>Mycobacteriaceae</taxon>
        <taxon>Mycobacterium</taxon>
    </lineage>
</organism>
<protein>
    <submittedName>
        <fullName evidence="13">ABC transporter family protein</fullName>
    </submittedName>
</protein>
<dbReference type="PANTHER" id="PTHR48041">
    <property type="entry name" value="ABC TRANSPORTER G FAMILY MEMBER 28"/>
    <property type="match status" value="1"/>
</dbReference>
<dbReference type="PROSITE" id="PS50006">
    <property type="entry name" value="FHA_DOMAIN"/>
    <property type="match status" value="1"/>
</dbReference>
<reference evidence="13 14" key="1">
    <citation type="submission" date="2017-02" db="EMBL/GenBank/DDBJ databases">
        <title>Complete genome sequences of Mycobacterium kansasii strains isolated from rhesus macaques.</title>
        <authorList>
            <person name="Panda A."/>
            <person name="Nagaraj S."/>
            <person name="Zhao X."/>
            <person name="Tettelin H."/>
            <person name="Detolla L.J."/>
        </authorList>
    </citation>
    <scope>NUCLEOTIDE SEQUENCE [LARGE SCALE GENOMIC DNA]</scope>
    <source>
        <strain evidence="13 14">11-3813</strain>
    </source>
</reference>
<evidence type="ECO:0000256" key="6">
    <source>
        <dbReference type="ARBA" id="ARBA00022840"/>
    </source>
</evidence>
<dbReference type="PROSITE" id="PS50893">
    <property type="entry name" value="ABC_TRANSPORTER_2"/>
    <property type="match status" value="1"/>
</dbReference>
<feature type="transmembrane region" description="Helical" evidence="10">
    <location>
        <begin position="390"/>
        <end position="413"/>
    </location>
</feature>
<evidence type="ECO:0000313" key="13">
    <source>
        <dbReference type="EMBL" id="OOK67270.1"/>
    </source>
</evidence>
<keyword evidence="3" id="KW-0597">Phosphoprotein</keyword>
<dbReference type="SMART" id="SM00382">
    <property type="entry name" value="AAA"/>
    <property type="match status" value="1"/>
</dbReference>
<dbReference type="Pfam" id="PF00005">
    <property type="entry name" value="ABC_tran"/>
    <property type="match status" value="1"/>
</dbReference>
<evidence type="ECO:0000256" key="1">
    <source>
        <dbReference type="ARBA" id="ARBA00004141"/>
    </source>
</evidence>
<dbReference type="Gene3D" id="2.60.200.20">
    <property type="match status" value="1"/>
</dbReference>
<feature type="transmembrane region" description="Helical" evidence="10">
    <location>
        <begin position="476"/>
        <end position="495"/>
    </location>
</feature>
<accession>A0A1V3WJY6</accession>
<dbReference type="SUPFAM" id="SSF52540">
    <property type="entry name" value="P-loop containing nucleoside triphosphate hydrolases"/>
    <property type="match status" value="1"/>
</dbReference>
<dbReference type="InterPro" id="IPR017871">
    <property type="entry name" value="ABC_transporter-like_CS"/>
</dbReference>
<dbReference type="Proteomes" id="UP000189229">
    <property type="component" value="Unassembled WGS sequence"/>
</dbReference>
<dbReference type="InterPro" id="IPR050352">
    <property type="entry name" value="ABCG_transporters"/>
</dbReference>
<keyword evidence="2" id="KW-0813">Transport</keyword>
<dbReference type="Gene3D" id="3.40.50.300">
    <property type="entry name" value="P-loop containing nucleotide triphosphate hydrolases"/>
    <property type="match status" value="1"/>
</dbReference>
<feature type="compositionally biased region" description="Basic and acidic residues" evidence="9">
    <location>
        <begin position="276"/>
        <end position="296"/>
    </location>
</feature>
<comment type="subcellular location">
    <subcellularLocation>
        <location evidence="1">Membrane</location>
        <topology evidence="1">Multi-pass membrane protein</topology>
    </subcellularLocation>
</comment>
<keyword evidence="6" id="KW-0067">ATP-binding</keyword>
<evidence type="ECO:0000256" key="9">
    <source>
        <dbReference type="SAM" id="MobiDB-lite"/>
    </source>
</evidence>
<feature type="transmembrane region" description="Helical" evidence="10">
    <location>
        <begin position="507"/>
        <end position="526"/>
    </location>
</feature>
<proteinExistence type="predicted"/>
<dbReference type="SUPFAM" id="SSF49879">
    <property type="entry name" value="SMAD/FHA domain"/>
    <property type="match status" value="1"/>
</dbReference>
<evidence type="ECO:0000259" key="12">
    <source>
        <dbReference type="PROSITE" id="PS50893"/>
    </source>
</evidence>
<dbReference type="InterPro" id="IPR013525">
    <property type="entry name" value="ABC2_TM"/>
</dbReference>
<feature type="transmembrane region" description="Helical" evidence="10">
    <location>
        <begin position="433"/>
        <end position="456"/>
    </location>
</feature>
<feature type="compositionally biased region" description="Pro residues" evidence="9">
    <location>
        <begin position="305"/>
        <end position="317"/>
    </location>
</feature>
<keyword evidence="7 10" id="KW-1133">Transmembrane helix</keyword>
<name>A0A1V3WJY6_MYCKA</name>
<dbReference type="InterPro" id="IPR000253">
    <property type="entry name" value="FHA_dom"/>
</dbReference>